<gene>
    <name evidence="4" type="ORF">GWK17_04235</name>
</gene>
<evidence type="ECO:0000313" key="4">
    <source>
        <dbReference type="EMBL" id="NKE04686.1"/>
    </source>
</evidence>
<keyword evidence="2" id="KW-0812">Transmembrane</keyword>
<name>A0A846TS50_9BACI</name>
<evidence type="ECO:0000313" key="5">
    <source>
        <dbReference type="Proteomes" id="UP000587942"/>
    </source>
</evidence>
<dbReference type="EMBL" id="JAAVUM010000002">
    <property type="protein sequence ID" value="NKE04686.1"/>
    <property type="molecule type" value="Genomic_DNA"/>
</dbReference>
<organism evidence="4 5">
    <name type="scientific">Mesobacillus selenatarsenatis</name>
    <dbReference type="NCBI Taxonomy" id="388741"/>
    <lineage>
        <taxon>Bacteria</taxon>
        <taxon>Bacillati</taxon>
        <taxon>Bacillota</taxon>
        <taxon>Bacilli</taxon>
        <taxon>Bacillales</taxon>
        <taxon>Bacillaceae</taxon>
        <taxon>Mesobacillus</taxon>
    </lineage>
</organism>
<feature type="region of interest" description="Disordered" evidence="1">
    <location>
        <begin position="77"/>
        <end position="96"/>
    </location>
</feature>
<keyword evidence="2" id="KW-0472">Membrane</keyword>
<dbReference type="Proteomes" id="UP000587942">
    <property type="component" value="Unassembled WGS sequence"/>
</dbReference>
<reference evidence="4 5" key="1">
    <citation type="submission" date="2020-03" db="EMBL/GenBank/DDBJ databases">
        <authorList>
            <person name="Sun Q."/>
        </authorList>
    </citation>
    <scope>NUCLEOTIDE SEQUENCE [LARGE SCALE GENOMIC DNA]</scope>
    <source>
        <strain evidence="4 5">KACC 21451</strain>
    </source>
</reference>
<dbReference type="RefSeq" id="WP_167831176.1">
    <property type="nucleotide sequence ID" value="NZ_JAAVUM010000002.1"/>
</dbReference>
<proteinExistence type="predicted"/>
<feature type="transmembrane region" description="Helical" evidence="2">
    <location>
        <begin position="48"/>
        <end position="68"/>
    </location>
</feature>
<evidence type="ECO:0000259" key="3">
    <source>
        <dbReference type="Pfam" id="PF14285"/>
    </source>
</evidence>
<comment type="caution">
    <text evidence="4">The sequence shown here is derived from an EMBL/GenBank/DDBJ whole genome shotgun (WGS) entry which is preliminary data.</text>
</comment>
<keyword evidence="2" id="KW-1133">Transmembrane helix</keyword>
<feature type="non-terminal residue" evidence="4">
    <location>
        <position position="355"/>
    </location>
</feature>
<evidence type="ECO:0000256" key="2">
    <source>
        <dbReference type="SAM" id="Phobius"/>
    </source>
</evidence>
<dbReference type="AlphaFoldDB" id="A0A846TS50"/>
<dbReference type="InterPro" id="IPR025377">
    <property type="entry name" value="DUF4367"/>
</dbReference>
<dbReference type="Pfam" id="PF14285">
    <property type="entry name" value="DUF4367"/>
    <property type="match status" value="1"/>
</dbReference>
<sequence>MEEQLKKLKSGLKDELDGFEFDAGMKRNVSRRFAESGKPRGYLFRRMIPAGLSLAFLAVFSLGMYWVIEKYYTENHANTPPAKEESPVAETPDDDKPELIVPPYVPDGYAFKHTHTDGDVYEHMFMNEQNEAEYFAYIMREEEPDYPVPDIAVELADGLSGKINKVSDEHLFLTWQDEGMYQIVERKGSLTVGEFNKIAEAIIKAKKYEPTFDLLRLKMEPVVALDEKAAVEMLARYDYIWKSVYQEADTRPGGKFPDLKTKEEFYQLFLDFMSYEWVEKTFKFRLGEKADGIYIIPIDPVPSFWPGTKYDLVQISEDEYQLTQIQETKNKAPETLVVTYKKAEGVWKIESITTK</sequence>
<protein>
    <submittedName>
        <fullName evidence="4">DUF4367 domain-containing protein</fullName>
    </submittedName>
</protein>
<evidence type="ECO:0000256" key="1">
    <source>
        <dbReference type="SAM" id="MobiDB-lite"/>
    </source>
</evidence>
<feature type="domain" description="DUF4367" evidence="3">
    <location>
        <begin position="100"/>
        <end position="202"/>
    </location>
</feature>
<accession>A0A846TS50</accession>